<evidence type="ECO:0000259" key="1">
    <source>
        <dbReference type="Pfam" id="PF03781"/>
    </source>
</evidence>
<name>A0ABW5BRH4_9PROT</name>
<feature type="domain" description="Sulfatase-modifying factor enzyme-like" evidence="1">
    <location>
        <begin position="63"/>
        <end position="258"/>
    </location>
</feature>
<dbReference type="InterPro" id="IPR016187">
    <property type="entry name" value="CTDL_fold"/>
</dbReference>
<dbReference type="EMBL" id="JBHUII010000011">
    <property type="protein sequence ID" value="MFD2207524.1"/>
    <property type="molecule type" value="Genomic_DNA"/>
</dbReference>
<dbReference type="PANTHER" id="PTHR23150">
    <property type="entry name" value="SULFATASE MODIFYING FACTOR 1, 2"/>
    <property type="match status" value="1"/>
</dbReference>
<comment type="caution">
    <text evidence="2">The sequence shown here is derived from an EMBL/GenBank/DDBJ whole genome shotgun (WGS) entry which is preliminary data.</text>
</comment>
<dbReference type="InterPro" id="IPR042095">
    <property type="entry name" value="SUMF_sf"/>
</dbReference>
<dbReference type="InterPro" id="IPR005532">
    <property type="entry name" value="SUMF_dom"/>
</dbReference>
<dbReference type="InterPro" id="IPR051043">
    <property type="entry name" value="Sulfatase_Mod_Factor_Kinase"/>
</dbReference>
<accession>A0ABW5BRH4</accession>
<sequence length="263" mass="29676">MIKYKSLSFIALTGIILGTGAVFVSHSAEKTARIDAVLSETPEYHPKLVAIELEPTNQEDQDTTKKIYVAYSEVTIGQWQKCFDDGGCDYTPKMRANETEFHPVTKVSYFDVAQYLAWVSEKTGQQFRLPLESEWNYFSRDVISPPKKLFDDPRMAWAAEYVTFLERPTTSKTKPVGGHGTNKYGLVDLKGNVWEWTQTCWSTDYSTLETSEERITACGGIRIMQGEHRSYQSELIRDAKIGGCSVGSPPNNLGFRIVVDEIT</sequence>
<dbReference type="RefSeq" id="WP_380254227.1">
    <property type="nucleotide sequence ID" value="NZ_JBHUII010000011.1"/>
</dbReference>
<dbReference type="SUPFAM" id="SSF56436">
    <property type="entry name" value="C-type lectin-like"/>
    <property type="match status" value="1"/>
</dbReference>
<gene>
    <name evidence="2" type="ORF">ACFSKO_18045</name>
</gene>
<reference evidence="3" key="1">
    <citation type="journal article" date="2019" name="Int. J. Syst. Evol. Microbiol.">
        <title>The Global Catalogue of Microorganisms (GCM) 10K type strain sequencing project: providing services to taxonomists for standard genome sequencing and annotation.</title>
        <authorList>
            <consortium name="The Broad Institute Genomics Platform"/>
            <consortium name="The Broad Institute Genome Sequencing Center for Infectious Disease"/>
            <person name="Wu L."/>
            <person name="Ma J."/>
        </authorList>
    </citation>
    <scope>NUCLEOTIDE SEQUENCE [LARGE SCALE GENOMIC DNA]</scope>
    <source>
        <strain evidence="3">CGMCC 4.7192</strain>
    </source>
</reference>
<dbReference type="PANTHER" id="PTHR23150:SF19">
    <property type="entry name" value="FORMYLGLYCINE-GENERATING ENZYME"/>
    <property type="match status" value="1"/>
</dbReference>
<evidence type="ECO:0000313" key="3">
    <source>
        <dbReference type="Proteomes" id="UP001597294"/>
    </source>
</evidence>
<dbReference type="Gene3D" id="3.90.1580.10">
    <property type="entry name" value="paralog of FGE (formylglycine-generating enzyme)"/>
    <property type="match status" value="1"/>
</dbReference>
<proteinExistence type="predicted"/>
<dbReference type="Proteomes" id="UP001597294">
    <property type="component" value="Unassembled WGS sequence"/>
</dbReference>
<evidence type="ECO:0000313" key="2">
    <source>
        <dbReference type="EMBL" id="MFD2207524.1"/>
    </source>
</evidence>
<dbReference type="Pfam" id="PF03781">
    <property type="entry name" value="FGE-sulfatase"/>
    <property type="match status" value="1"/>
</dbReference>
<organism evidence="2 3">
    <name type="scientific">Kiloniella antarctica</name>
    <dbReference type="NCBI Taxonomy" id="1550907"/>
    <lineage>
        <taxon>Bacteria</taxon>
        <taxon>Pseudomonadati</taxon>
        <taxon>Pseudomonadota</taxon>
        <taxon>Alphaproteobacteria</taxon>
        <taxon>Rhodospirillales</taxon>
        <taxon>Kiloniellaceae</taxon>
        <taxon>Kiloniella</taxon>
    </lineage>
</organism>
<protein>
    <submittedName>
        <fullName evidence="2">Formylglycine-generating enzyme family protein</fullName>
    </submittedName>
</protein>
<keyword evidence="3" id="KW-1185">Reference proteome</keyword>